<organism evidence="6">
    <name type="scientific">Siphoviridae sp. ctQtc11</name>
    <dbReference type="NCBI Taxonomy" id="2825497"/>
    <lineage>
        <taxon>Viruses</taxon>
        <taxon>Duplodnaviria</taxon>
        <taxon>Heunggongvirae</taxon>
        <taxon>Uroviricota</taxon>
        <taxon>Caudoviricetes</taxon>
    </lineage>
</organism>
<evidence type="ECO:0000256" key="3">
    <source>
        <dbReference type="ARBA" id="ARBA00022679"/>
    </source>
</evidence>
<dbReference type="Gene3D" id="3.40.50.150">
    <property type="entry name" value="Vaccinia Virus protein VP39"/>
    <property type="match status" value="2"/>
</dbReference>
<dbReference type="GO" id="GO:0032259">
    <property type="term" value="P:methylation"/>
    <property type="evidence" value="ECO:0007669"/>
    <property type="project" value="UniProtKB-KW"/>
</dbReference>
<comment type="catalytic activity">
    <reaction evidence="5">
        <text>a 2'-deoxyadenosine in DNA + S-adenosyl-L-methionine = an N(6)-methyl-2'-deoxyadenosine in DNA + S-adenosyl-L-homocysteine + H(+)</text>
        <dbReference type="Rhea" id="RHEA:15197"/>
        <dbReference type="Rhea" id="RHEA-COMP:12418"/>
        <dbReference type="Rhea" id="RHEA-COMP:12419"/>
        <dbReference type="ChEBI" id="CHEBI:15378"/>
        <dbReference type="ChEBI" id="CHEBI:57856"/>
        <dbReference type="ChEBI" id="CHEBI:59789"/>
        <dbReference type="ChEBI" id="CHEBI:90615"/>
        <dbReference type="ChEBI" id="CHEBI:90616"/>
        <dbReference type="EC" id="2.1.1.72"/>
    </reaction>
</comment>
<dbReference type="EC" id="2.1.1.72" evidence="1"/>
<evidence type="ECO:0000256" key="2">
    <source>
        <dbReference type="ARBA" id="ARBA00022603"/>
    </source>
</evidence>
<name>A0A8S5P2X7_9CAUD</name>
<protein>
    <recommendedName>
        <fullName evidence="1">site-specific DNA-methyltransferase (adenine-specific)</fullName>
        <ecNumber evidence="1">2.1.1.72</ecNumber>
    </recommendedName>
</protein>
<dbReference type="SUPFAM" id="SSF53335">
    <property type="entry name" value="S-adenosyl-L-methionine-dependent methyltransferases"/>
    <property type="match status" value="1"/>
</dbReference>
<dbReference type="PANTHER" id="PTHR30481">
    <property type="entry name" value="DNA ADENINE METHYLASE"/>
    <property type="match status" value="1"/>
</dbReference>
<dbReference type="InterPro" id="IPR002052">
    <property type="entry name" value="DNA_methylase_N6_adenine_CS"/>
</dbReference>
<dbReference type="PIRSF" id="PIRSF000398">
    <property type="entry name" value="M_m6A_EcoRV"/>
    <property type="match status" value="1"/>
</dbReference>
<dbReference type="InterPro" id="IPR029063">
    <property type="entry name" value="SAM-dependent_MTases_sf"/>
</dbReference>
<dbReference type="InterPro" id="IPR012327">
    <property type="entry name" value="MeTrfase_D12"/>
</dbReference>
<dbReference type="PANTHER" id="PTHR30481:SF4">
    <property type="entry name" value="SITE-SPECIFIC DNA-METHYLTRANSFERASE (ADENINE-SPECIFIC)"/>
    <property type="match status" value="1"/>
</dbReference>
<dbReference type="GO" id="GO:0009007">
    <property type="term" value="F:site-specific DNA-methyltransferase (adenine-specific) activity"/>
    <property type="evidence" value="ECO:0007669"/>
    <property type="project" value="UniProtKB-EC"/>
</dbReference>
<evidence type="ECO:0000256" key="1">
    <source>
        <dbReference type="ARBA" id="ARBA00011900"/>
    </source>
</evidence>
<dbReference type="GO" id="GO:1904047">
    <property type="term" value="F:S-adenosyl-L-methionine binding"/>
    <property type="evidence" value="ECO:0007669"/>
    <property type="project" value="TreeGrafter"/>
</dbReference>
<dbReference type="PRINTS" id="PR00505">
    <property type="entry name" value="D12N6MTFRASE"/>
</dbReference>
<proteinExistence type="predicted"/>
<keyword evidence="4" id="KW-0949">S-adenosyl-L-methionine</keyword>
<keyword evidence="2 6" id="KW-0489">Methyltransferase</keyword>
<keyword evidence="3" id="KW-0808">Transferase</keyword>
<reference evidence="6" key="1">
    <citation type="journal article" date="2021" name="Proc. Natl. Acad. Sci. U.S.A.">
        <title>A Catalog of Tens of Thousands of Viruses from Human Metagenomes Reveals Hidden Associations with Chronic Diseases.</title>
        <authorList>
            <person name="Tisza M.J."/>
            <person name="Buck C.B."/>
        </authorList>
    </citation>
    <scope>NUCLEOTIDE SEQUENCE</scope>
    <source>
        <strain evidence="6">CtQtc11</strain>
    </source>
</reference>
<dbReference type="GO" id="GO:0006298">
    <property type="term" value="P:mismatch repair"/>
    <property type="evidence" value="ECO:0007669"/>
    <property type="project" value="TreeGrafter"/>
</dbReference>
<dbReference type="PROSITE" id="PS00092">
    <property type="entry name" value="N6_MTASE"/>
    <property type="match status" value="1"/>
</dbReference>
<evidence type="ECO:0000256" key="4">
    <source>
        <dbReference type="ARBA" id="ARBA00022691"/>
    </source>
</evidence>
<dbReference type="EMBL" id="BK015325">
    <property type="protein sequence ID" value="DAE01439.1"/>
    <property type="molecule type" value="Genomic_DNA"/>
</dbReference>
<evidence type="ECO:0000313" key="6">
    <source>
        <dbReference type="EMBL" id="DAE01439.1"/>
    </source>
</evidence>
<dbReference type="InterPro" id="IPR012263">
    <property type="entry name" value="M_m6A_EcoRV"/>
</dbReference>
<sequence length="251" mass="29545">MIKKWILSFGPKHIVYVEPFFGSGTIFFDKEQAKIEVINDIDQDIFNYFKVIRDKPDEIIKQIMFTPFSIEEYRNSRIECENDSDIEKARKFAIRCYFGIGNSAVYKSGFRRSKSSTSSNKAKTWAMLPPQLQDATERLKFAIIENSDAIDIIKKYNNKDVFIYCDPPYILSTRKEHLYKYDMTDEQHIELLQTLKQHKGKVLVSGYDNDMYNTVLNGWHKETIVTHSERGKRVECLWMNYEIQLSLELGE</sequence>
<dbReference type="Pfam" id="PF02086">
    <property type="entry name" value="MethyltransfD12"/>
    <property type="match status" value="1"/>
</dbReference>
<evidence type="ECO:0000256" key="5">
    <source>
        <dbReference type="ARBA" id="ARBA00047942"/>
    </source>
</evidence>
<accession>A0A8S5P2X7</accession>
<dbReference type="GO" id="GO:0009307">
    <property type="term" value="P:DNA restriction-modification system"/>
    <property type="evidence" value="ECO:0007669"/>
    <property type="project" value="InterPro"/>
</dbReference>
<dbReference type="GO" id="GO:0043565">
    <property type="term" value="F:sequence-specific DNA binding"/>
    <property type="evidence" value="ECO:0007669"/>
    <property type="project" value="TreeGrafter"/>
</dbReference>